<comment type="caution">
    <text evidence="1">The sequence shown here is derived from an EMBL/GenBank/DDBJ whole genome shotgun (WGS) entry which is preliminary data.</text>
</comment>
<dbReference type="Proteomes" id="UP001196413">
    <property type="component" value="Unassembled WGS sequence"/>
</dbReference>
<sequence length="53" mass="6421">MIMWWFCKKTVERILIANKVITERELKWVIKPEQITRNIINAFDSETTKKRAV</sequence>
<evidence type="ECO:0000313" key="2">
    <source>
        <dbReference type="Proteomes" id="UP001196413"/>
    </source>
</evidence>
<dbReference type="AlphaFoldDB" id="A0AAD5MJ21"/>
<evidence type="ECO:0000313" key="1">
    <source>
        <dbReference type="EMBL" id="KAJ1348616.1"/>
    </source>
</evidence>
<reference evidence="1" key="1">
    <citation type="submission" date="2021-06" db="EMBL/GenBank/DDBJ databases">
        <title>Parelaphostrongylus tenuis whole genome reference sequence.</title>
        <authorList>
            <person name="Garwood T.J."/>
            <person name="Larsen P.A."/>
            <person name="Fountain-Jones N.M."/>
            <person name="Garbe J.R."/>
            <person name="Macchietto M.G."/>
            <person name="Kania S.A."/>
            <person name="Gerhold R.W."/>
            <person name="Richards J.E."/>
            <person name="Wolf T.M."/>
        </authorList>
    </citation>
    <scope>NUCLEOTIDE SEQUENCE</scope>
    <source>
        <strain evidence="1">MNPRO001-30</strain>
        <tissue evidence="1">Meninges</tissue>
    </source>
</reference>
<proteinExistence type="predicted"/>
<keyword evidence="2" id="KW-1185">Reference proteome</keyword>
<accession>A0AAD5MJ21</accession>
<organism evidence="1 2">
    <name type="scientific">Parelaphostrongylus tenuis</name>
    <name type="common">Meningeal worm</name>
    <dbReference type="NCBI Taxonomy" id="148309"/>
    <lineage>
        <taxon>Eukaryota</taxon>
        <taxon>Metazoa</taxon>
        <taxon>Ecdysozoa</taxon>
        <taxon>Nematoda</taxon>
        <taxon>Chromadorea</taxon>
        <taxon>Rhabditida</taxon>
        <taxon>Rhabditina</taxon>
        <taxon>Rhabditomorpha</taxon>
        <taxon>Strongyloidea</taxon>
        <taxon>Metastrongylidae</taxon>
        <taxon>Parelaphostrongylus</taxon>
    </lineage>
</organism>
<dbReference type="EMBL" id="JAHQIW010000528">
    <property type="protein sequence ID" value="KAJ1348616.1"/>
    <property type="molecule type" value="Genomic_DNA"/>
</dbReference>
<protein>
    <submittedName>
        <fullName evidence="1">Uncharacterized protein</fullName>
    </submittedName>
</protein>
<gene>
    <name evidence="1" type="ORF">KIN20_003961</name>
</gene>
<name>A0AAD5MJ21_PARTN</name>